<evidence type="ECO:0000313" key="6">
    <source>
        <dbReference type="Proteomes" id="UP001153620"/>
    </source>
</evidence>
<gene>
    <name evidence="5" type="ORF">CHIRRI_LOCUS2600</name>
</gene>
<dbReference type="Proteomes" id="UP001153620">
    <property type="component" value="Chromosome 1"/>
</dbReference>
<proteinExistence type="inferred from homology"/>
<dbReference type="CDD" id="cd02620">
    <property type="entry name" value="Peptidase_C1A_CathepsinB"/>
    <property type="match status" value="1"/>
</dbReference>
<dbReference type="InterPro" id="IPR000668">
    <property type="entry name" value="Peptidase_C1A_C"/>
</dbReference>
<dbReference type="InterPro" id="IPR025660">
    <property type="entry name" value="Pept_his_AS"/>
</dbReference>
<keyword evidence="6" id="KW-1185">Reference proteome</keyword>
<dbReference type="InterPro" id="IPR013128">
    <property type="entry name" value="Peptidase_C1A"/>
</dbReference>
<dbReference type="PROSITE" id="PS00640">
    <property type="entry name" value="THIOL_PROTEASE_ASN"/>
    <property type="match status" value="1"/>
</dbReference>
<dbReference type="InterPro" id="IPR038765">
    <property type="entry name" value="Papain-like_cys_pep_sf"/>
</dbReference>
<dbReference type="SUPFAM" id="SSF54001">
    <property type="entry name" value="Cysteine proteinases"/>
    <property type="match status" value="1"/>
</dbReference>
<dbReference type="SMART" id="SM00645">
    <property type="entry name" value="Pept_C1"/>
    <property type="match status" value="1"/>
</dbReference>
<evidence type="ECO:0000259" key="4">
    <source>
        <dbReference type="PROSITE" id="PS50958"/>
    </source>
</evidence>
<dbReference type="InterPro" id="IPR001212">
    <property type="entry name" value="Somatomedin_B_dom"/>
</dbReference>
<feature type="chain" id="PRO_5040501541" description="SMB domain-containing protein" evidence="3">
    <location>
        <begin position="19"/>
        <end position="451"/>
    </location>
</feature>
<sequence>MIRSLVILSVFIVSSSFGQQFTTEKRYFDDFAGQSFCATRSRNRENTCCNDRLDECSVPIAGTLCYCDEFCDQHINPDCCPDYEPVCKGIVSDPITYTCEVGDVIIKEFEEGKVNCNLCKCRAKGHYECEQDECLSDTDLIRDVNSHGSQLGWKSYNYTEFYGKKLKEGLTYRLGTFEPRVKVKSMSRLGHNADQLPRHFNSAQHEEWREFISEIHDQGWCGSSWAVSTASVASDRIGINLKESQDLSSQNLLSCVRHQQGCTGGHLDNAWRYLNRVGVADDECYPYESAVGRCLAKKSDNLRTMGCKLPNNQRESLFKMGPAYSLNNETDIMWEISTYGPVQATMWVYPDFFTYRSGIYRKSQFVDQKPKGFHSVRLIGWGEESNGYQTAKYWIAANSWGRWWGENGFFRIARGTNECGIEDYVIAAMADHHDRKQARKVRSHMKRSNRV</sequence>
<dbReference type="InterPro" id="IPR025661">
    <property type="entry name" value="Pept_asp_AS"/>
</dbReference>
<name>A0A9N9RMF4_9DIPT</name>
<dbReference type="Gene3D" id="3.90.70.10">
    <property type="entry name" value="Cysteine proteinases"/>
    <property type="match status" value="1"/>
</dbReference>
<dbReference type="PROSITE" id="PS50958">
    <property type="entry name" value="SMB_2"/>
    <property type="match status" value="1"/>
</dbReference>
<evidence type="ECO:0000256" key="2">
    <source>
        <dbReference type="ARBA" id="ARBA00023157"/>
    </source>
</evidence>
<organism evidence="5 6">
    <name type="scientific">Chironomus riparius</name>
    <dbReference type="NCBI Taxonomy" id="315576"/>
    <lineage>
        <taxon>Eukaryota</taxon>
        <taxon>Metazoa</taxon>
        <taxon>Ecdysozoa</taxon>
        <taxon>Arthropoda</taxon>
        <taxon>Hexapoda</taxon>
        <taxon>Insecta</taxon>
        <taxon>Pterygota</taxon>
        <taxon>Neoptera</taxon>
        <taxon>Endopterygota</taxon>
        <taxon>Diptera</taxon>
        <taxon>Nematocera</taxon>
        <taxon>Chironomoidea</taxon>
        <taxon>Chironomidae</taxon>
        <taxon>Chironominae</taxon>
        <taxon>Chironomus</taxon>
    </lineage>
</organism>
<reference evidence="5" key="1">
    <citation type="submission" date="2022-01" db="EMBL/GenBank/DDBJ databases">
        <authorList>
            <person name="King R."/>
        </authorList>
    </citation>
    <scope>NUCLEOTIDE SEQUENCE</scope>
</reference>
<dbReference type="EMBL" id="OU895877">
    <property type="protein sequence ID" value="CAG9799635.1"/>
    <property type="molecule type" value="Genomic_DNA"/>
</dbReference>
<feature type="domain" description="SMB" evidence="4">
    <location>
        <begin position="44"/>
        <end position="92"/>
    </location>
</feature>
<comment type="similarity">
    <text evidence="1">Belongs to the peptidase C1 family.</text>
</comment>
<feature type="signal peptide" evidence="3">
    <location>
        <begin position="1"/>
        <end position="18"/>
    </location>
</feature>
<accession>A0A9N9RMF4</accession>
<evidence type="ECO:0000313" key="5">
    <source>
        <dbReference type="EMBL" id="CAG9799635.1"/>
    </source>
</evidence>
<keyword evidence="2" id="KW-1015">Disulfide bond</keyword>
<dbReference type="PANTHER" id="PTHR12411">
    <property type="entry name" value="CYSTEINE PROTEASE FAMILY C1-RELATED"/>
    <property type="match status" value="1"/>
</dbReference>
<dbReference type="PRINTS" id="PR00705">
    <property type="entry name" value="PAPAIN"/>
</dbReference>
<dbReference type="OrthoDB" id="3789175at2759"/>
<keyword evidence="3" id="KW-0732">Signal</keyword>
<dbReference type="AlphaFoldDB" id="A0A9N9RMF4"/>
<evidence type="ECO:0000256" key="1">
    <source>
        <dbReference type="ARBA" id="ARBA00008455"/>
    </source>
</evidence>
<protein>
    <recommendedName>
        <fullName evidence="4">SMB domain-containing protein</fullName>
    </recommendedName>
</protein>
<reference evidence="5" key="2">
    <citation type="submission" date="2022-10" db="EMBL/GenBank/DDBJ databases">
        <authorList>
            <consortium name="ENA_rothamsted_submissions"/>
            <consortium name="culmorum"/>
            <person name="King R."/>
        </authorList>
    </citation>
    <scope>NUCLEOTIDE SEQUENCE</scope>
</reference>
<evidence type="ECO:0000256" key="3">
    <source>
        <dbReference type="SAM" id="SignalP"/>
    </source>
</evidence>
<dbReference type="Pfam" id="PF00112">
    <property type="entry name" value="Peptidase_C1"/>
    <property type="match status" value="1"/>
</dbReference>
<dbReference type="GO" id="GO:0008234">
    <property type="term" value="F:cysteine-type peptidase activity"/>
    <property type="evidence" value="ECO:0007669"/>
    <property type="project" value="InterPro"/>
</dbReference>
<dbReference type="PROSITE" id="PS00639">
    <property type="entry name" value="THIOL_PROTEASE_HIS"/>
    <property type="match status" value="1"/>
</dbReference>
<dbReference type="GO" id="GO:0006508">
    <property type="term" value="P:proteolysis"/>
    <property type="evidence" value="ECO:0007669"/>
    <property type="project" value="InterPro"/>
</dbReference>